<evidence type="ECO:0000313" key="2">
    <source>
        <dbReference type="Proteomes" id="UP000031449"/>
    </source>
</evidence>
<dbReference type="InterPro" id="IPR029058">
    <property type="entry name" value="AB_hydrolase_fold"/>
</dbReference>
<organism evidence="1 2">
    <name type="scientific">Jeotgalibacillus malaysiensis</name>
    <dbReference type="NCBI Taxonomy" id="1508404"/>
    <lineage>
        <taxon>Bacteria</taxon>
        <taxon>Bacillati</taxon>
        <taxon>Bacillota</taxon>
        <taxon>Bacilli</taxon>
        <taxon>Bacillales</taxon>
        <taxon>Caryophanaceae</taxon>
        <taxon>Jeotgalibacillus</taxon>
    </lineage>
</organism>
<dbReference type="Gene3D" id="3.40.50.1820">
    <property type="entry name" value="alpha/beta hydrolase"/>
    <property type="match status" value="1"/>
</dbReference>
<keyword evidence="1" id="KW-0378">Hydrolase</keyword>
<dbReference type="STRING" id="1508404.JMA_34880"/>
<dbReference type="BioCyc" id="JESP1508404:G14D9-12769-MONOMER"/>
<proteinExistence type="predicted"/>
<keyword evidence="2" id="KW-1185">Reference proteome</keyword>
<protein>
    <submittedName>
        <fullName evidence="1">Triacylglycerol lipase</fullName>
        <ecNumber evidence="1">3.1.1.3</ecNumber>
    </submittedName>
</protein>
<dbReference type="GO" id="GO:0004806">
    <property type="term" value="F:triacylglycerol lipase activity"/>
    <property type="evidence" value="ECO:0007669"/>
    <property type="project" value="UniProtKB-EC"/>
</dbReference>
<dbReference type="KEGG" id="jeo:JMA_34880"/>
<gene>
    <name evidence="1" type="ORF">JMA_34880</name>
</gene>
<dbReference type="SUPFAM" id="SSF53474">
    <property type="entry name" value="alpha/beta-Hydrolases"/>
    <property type="match status" value="1"/>
</dbReference>
<dbReference type="Proteomes" id="UP000031449">
    <property type="component" value="Chromosome"/>
</dbReference>
<name>A0A0B5ARC4_9BACL</name>
<dbReference type="PANTHER" id="PTHR37946">
    <property type="entry name" value="SLL1969 PROTEIN"/>
    <property type="match status" value="1"/>
</dbReference>
<dbReference type="PANTHER" id="PTHR37946:SF1">
    <property type="entry name" value="SLL1969 PROTEIN"/>
    <property type="match status" value="1"/>
</dbReference>
<dbReference type="EC" id="3.1.1.3" evidence="1"/>
<dbReference type="HOGENOM" id="CLU_038340_0_0_9"/>
<sequence length="533" mass="57859">MSKYTGGRGFPVQLIYKGEDWMKKTLSLFIAVFLLLSLPSAAFAGGFKTPGNSLVPGTISIGEAPAYIDPAKPAIVFVQGLTNDSTVWYNENDMYSRAVAAGYETAFVELNDSGGTPKSYWDNGAMLAGQLEEISTHFGGKKLVIVAFSKGGVDTQVALIHEGKYPLVSNVITLSSPHYGSELADLANSTSLGWLASLIGQNSEGTQSLQTGTMNYFRSITDNRFEASQNSYFSLAGTRTGPWFSAYWFGSGFISGPNDGVVSVASAKLPYSRSLAVGNWNHGEINKGYNTLSIFQPYLTTQRAAPFSAFSTMEAKEEEVQPLDTLLRGGEQNGKASESFYVEDEAESLVINWMSATPHETITLKAPRGPAKEYEVTADADDTMFFNGAYHHTIEITDPAAGKWTAQTVTDQASAYALMVTFTSDLNDQLVLEPSDNKRSWALETNPGLRNKARPTGIQMFTDIGFKPGNGKEKRGLGQQMRQFKQSGKTISIPSNEGTYNMTVEVEGTTPAGDKFQRTVIESVFVDEEGVAF</sequence>
<reference evidence="1 2" key="1">
    <citation type="submission" date="2014-08" db="EMBL/GenBank/DDBJ databases">
        <title>Complete genome of a marine bacteria Jeotgalibacillus malaysiensis.</title>
        <authorList>
            <person name="Yaakop A.S."/>
            <person name="Chan K.-G."/>
            <person name="Goh K.M."/>
        </authorList>
    </citation>
    <scope>NUCLEOTIDE SEQUENCE [LARGE SCALE GENOMIC DNA]</scope>
    <source>
        <strain evidence="1 2">D5</strain>
    </source>
</reference>
<accession>A0A0B5ARC4</accession>
<dbReference type="EMBL" id="CP009416">
    <property type="protein sequence ID" value="AJD92805.1"/>
    <property type="molecule type" value="Genomic_DNA"/>
</dbReference>
<evidence type="ECO:0000313" key="1">
    <source>
        <dbReference type="EMBL" id="AJD92805.1"/>
    </source>
</evidence>
<dbReference type="AlphaFoldDB" id="A0A0B5ARC4"/>